<organism evidence="1 2">
    <name type="scientific">Limnobaculum eriocheiris</name>
    <dbReference type="NCBI Taxonomy" id="2897391"/>
    <lineage>
        <taxon>Bacteria</taxon>
        <taxon>Pseudomonadati</taxon>
        <taxon>Pseudomonadota</taxon>
        <taxon>Gammaproteobacteria</taxon>
        <taxon>Enterobacterales</taxon>
        <taxon>Budviciaceae</taxon>
        <taxon>Limnobaculum</taxon>
    </lineage>
</organism>
<gene>
    <name evidence="1" type="ORF">LPW36_02040</name>
</gene>
<evidence type="ECO:0000313" key="1">
    <source>
        <dbReference type="EMBL" id="MCD1124825.1"/>
    </source>
</evidence>
<accession>A0A9X1MUH2</accession>
<dbReference type="EMBL" id="JAJNAG010000002">
    <property type="protein sequence ID" value="MCD1124825.1"/>
    <property type="molecule type" value="Genomic_DNA"/>
</dbReference>
<comment type="caution">
    <text evidence="1">The sequence shown here is derived from an EMBL/GenBank/DDBJ whole genome shotgun (WGS) entry which is preliminary data.</text>
</comment>
<name>A0A9X1MUH2_9GAMM</name>
<dbReference type="AlphaFoldDB" id="A0A9X1MUH2"/>
<evidence type="ECO:0000313" key="2">
    <source>
        <dbReference type="Proteomes" id="UP001139171"/>
    </source>
</evidence>
<dbReference type="RefSeq" id="WP_230607834.1">
    <property type="nucleotide sequence ID" value="NZ_JAJNAG010000002.1"/>
</dbReference>
<reference evidence="1" key="1">
    <citation type="submission" date="2021-11" db="EMBL/GenBank/DDBJ databases">
        <title>Jinshanibacter sp. isolated from one year old Eriocheir sinensis.</title>
        <authorList>
            <person name="Li J.-Y."/>
            <person name="He W."/>
            <person name="Gao T.-H."/>
        </authorList>
    </citation>
    <scope>NUCLEOTIDE SEQUENCE</scope>
    <source>
        <strain evidence="1">LJY008</strain>
    </source>
</reference>
<proteinExistence type="predicted"/>
<sequence>MASKTLKKGTWYTATDGTQSVMVQFIYGRTAFFLGAAPPDSILDTNVPTKTEFIKFVPPAILQLTAFDDESRVVITPLDE</sequence>
<dbReference type="Proteomes" id="UP001139171">
    <property type="component" value="Unassembled WGS sequence"/>
</dbReference>
<protein>
    <submittedName>
        <fullName evidence="1">Uncharacterized protein</fullName>
    </submittedName>
</protein>
<keyword evidence="2" id="KW-1185">Reference proteome</keyword>